<feature type="region of interest" description="Disordered" evidence="1">
    <location>
        <begin position="1"/>
        <end position="21"/>
    </location>
</feature>
<evidence type="ECO:0000313" key="2">
    <source>
        <dbReference type="EMBL" id="SUZ75319.1"/>
    </source>
</evidence>
<sequence>MTVAPTGQPTGDDEMASEQPLSRETFDRLAKMLGVDGDPAYLDELYSQTRGVFNGAKNIRNIDVTGAEPDMAFIPKTD</sequence>
<dbReference type="AlphaFoldDB" id="A0A381QA95"/>
<dbReference type="EMBL" id="UINC01001240">
    <property type="protein sequence ID" value="SUZ75319.1"/>
    <property type="molecule type" value="Genomic_DNA"/>
</dbReference>
<organism evidence="2">
    <name type="scientific">marine metagenome</name>
    <dbReference type="NCBI Taxonomy" id="408172"/>
    <lineage>
        <taxon>unclassified sequences</taxon>
        <taxon>metagenomes</taxon>
        <taxon>ecological metagenomes</taxon>
    </lineage>
</organism>
<evidence type="ECO:0000256" key="1">
    <source>
        <dbReference type="SAM" id="MobiDB-lite"/>
    </source>
</evidence>
<proteinExistence type="predicted"/>
<gene>
    <name evidence="2" type="ORF">METZ01_LOCUS28173</name>
</gene>
<reference evidence="2" key="1">
    <citation type="submission" date="2018-05" db="EMBL/GenBank/DDBJ databases">
        <authorList>
            <person name="Lanie J.A."/>
            <person name="Ng W.-L."/>
            <person name="Kazmierczak K.M."/>
            <person name="Andrzejewski T.M."/>
            <person name="Davidsen T.M."/>
            <person name="Wayne K.J."/>
            <person name="Tettelin H."/>
            <person name="Glass J.I."/>
            <person name="Rusch D."/>
            <person name="Podicherti R."/>
            <person name="Tsui H.-C.T."/>
            <person name="Winkler M.E."/>
        </authorList>
    </citation>
    <scope>NUCLEOTIDE SEQUENCE</scope>
</reference>
<name>A0A381QA95_9ZZZZ</name>
<protein>
    <submittedName>
        <fullName evidence="2">Uncharacterized protein</fullName>
    </submittedName>
</protein>
<accession>A0A381QA95</accession>